<dbReference type="STRING" id="113226.A0A139HZU2"/>
<dbReference type="Pfam" id="PF00400">
    <property type="entry name" value="WD40"/>
    <property type="match status" value="1"/>
</dbReference>
<gene>
    <name evidence="6" type="ORF">AC579_3909</name>
</gene>
<dbReference type="SUPFAM" id="SSF50978">
    <property type="entry name" value="WD40 repeat-like"/>
    <property type="match status" value="1"/>
</dbReference>
<keyword evidence="7" id="KW-1185">Reference proteome</keyword>
<evidence type="ECO:0000259" key="4">
    <source>
        <dbReference type="Pfam" id="PF22939"/>
    </source>
</evidence>
<dbReference type="Gene3D" id="3.40.50.300">
    <property type="entry name" value="P-loop containing nucleotide triphosphate hydrolases"/>
    <property type="match status" value="1"/>
</dbReference>
<dbReference type="Pfam" id="PF24883">
    <property type="entry name" value="NPHP3_N"/>
    <property type="match status" value="1"/>
</dbReference>
<feature type="compositionally biased region" description="Polar residues" evidence="3">
    <location>
        <begin position="46"/>
        <end position="58"/>
    </location>
</feature>
<dbReference type="Proteomes" id="UP000073492">
    <property type="component" value="Unassembled WGS sequence"/>
</dbReference>
<dbReference type="InterPro" id="IPR054471">
    <property type="entry name" value="GPIID_WHD"/>
</dbReference>
<dbReference type="PANTHER" id="PTHR10039">
    <property type="entry name" value="AMELOGENIN"/>
    <property type="match status" value="1"/>
</dbReference>
<feature type="domain" description="GPI inositol-deacylase winged helix" evidence="4">
    <location>
        <begin position="673"/>
        <end position="743"/>
    </location>
</feature>
<evidence type="ECO:0000256" key="1">
    <source>
        <dbReference type="ARBA" id="ARBA00022737"/>
    </source>
</evidence>
<dbReference type="InterPro" id="IPR027417">
    <property type="entry name" value="P-loop_NTPase"/>
</dbReference>
<keyword evidence="1" id="KW-0677">Repeat</keyword>
<feature type="domain" description="Nephrocystin 3-like N-terminal" evidence="5">
    <location>
        <begin position="394"/>
        <end position="558"/>
    </location>
</feature>
<feature type="region of interest" description="Disordered" evidence="3">
    <location>
        <begin position="1"/>
        <end position="59"/>
    </location>
</feature>
<protein>
    <submittedName>
        <fullName evidence="6">Uncharacterized protein</fullName>
    </submittedName>
</protein>
<comment type="caution">
    <text evidence="6">The sequence shown here is derived from an EMBL/GenBank/DDBJ whole genome shotgun (WGS) entry which is preliminary data.</text>
</comment>
<keyword evidence="2" id="KW-0853">WD repeat</keyword>
<dbReference type="InterPro" id="IPR011041">
    <property type="entry name" value="Quinoprot_gluc/sorb_DH_b-prop"/>
</dbReference>
<dbReference type="OrthoDB" id="194358at2759"/>
<name>A0A139HZU2_9PEZI</name>
<reference evidence="6 7" key="1">
    <citation type="submission" date="2015-07" db="EMBL/GenBank/DDBJ databases">
        <title>Comparative genomics of the Sigatoka disease complex on banana suggests a link between parallel evolutionary changes in Pseudocercospora fijiensis and Pseudocercospora eumusae and increased virulence on the banana host.</title>
        <authorList>
            <person name="Chang T.-C."/>
            <person name="Salvucci A."/>
            <person name="Crous P.W."/>
            <person name="Stergiopoulos I."/>
        </authorList>
    </citation>
    <scope>NUCLEOTIDE SEQUENCE [LARGE SCALE GENOMIC DNA]</scope>
    <source>
        <strain evidence="6 7">CBS 116634</strain>
    </source>
</reference>
<dbReference type="Gene3D" id="3.40.50.1820">
    <property type="entry name" value="alpha/beta hydrolase"/>
    <property type="match status" value="1"/>
</dbReference>
<dbReference type="SUPFAM" id="SSF53474">
    <property type="entry name" value="alpha/beta-Hydrolases"/>
    <property type="match status" value="1"/>
</dbReference>
<organism evidence="6 7">
    <name type="scientific">Pseudocercospora musae</name>
    <dbReference type="NCBI Taxonomy" id="113226"/>
    <lineage>
        <taxon>Eukaryota</taxon>
        <taxon>Fungi</taxon>
        <taxon>Dikarya</taxon>
        <taxon>Ascomycota</taxon>
        <taxon>Pezizomycotina</taxon>
        <taxon>Dothideomycetes</taxon>
        <taxon>Dothideomycetidae</taxon>
        <taxon>Mycosphaerellales</taxon>
        <taxon>Mycosphaerellaceae</taxon>
        <taxon>Pseudocercospora</taxon>
    </lineage>
</organism>
<dbReference type="SUPFAM" id="SSF50952">
    <property type="entry name" value="Soluble quinoprotein glucose dehydrogenase"/>
    <property type="match status" value="1"/>
</dbReference>
<evidence type="ECO:0000259" key="5">
    <source>
        <dbReference type="Pfam" id="PF24883"/>
    </source>
</evidence>
<dbReference type="Gene3D" id="2.130.10.10">
    <property type="entry name" value="YVTN repeat-like/Quinoprotein amine dehydrogenase"/>
    <property type="match status" value="2"/>
</dbReference>
<feature type="region of interest" description="Disordered" evidence="3">
    <location>
        <begin position="1263"/>
        <end position="1284"/>
    </location>
</feature>
<dbReference type="InterPro" id="IPR015943">
    <property type="entry name" value="WD40/YVTN_repeat-like_dom_sf"/>
</dbReference>
<feature type="repeat" description="WD" evidence="2">
    <location>
        <begin position="1194"/>
        <end position="1215"/>
    </location>
</feature>
<dbReference type="InterPro" id="IPR036322">
    <property type="entry name" value="WD40_repeat_dom_sf"/>
</dbReference>
<dbReference type="Pfam" id="PF22939">
    <property type="entry name" value="WHD_GPIID"/>
    <property type="match status" value="1"/>
</dbReference>
<dbReference type="PROSITE" id="PS50082">
    <property type="entry name" value="WD_REPEATS_2"/>
    <property type="match status" value="1"/>
</dbReference>
<dbReference type="InterPro" id="IPR056884">
    <property type="entry name" value="NPHP3-like_N"/>
</dbReference>
<dbReference type="EMBL" id="LFZO01000509">
    <property type="protein sequence ID" value="KXT07947.1"/>
    <property type="molecule type" value="Genomic_DNA"/>
</dbReference>
<evidence type="ECO:0000313" key="7">
    <source>
        <dbReference type="Proteomes" id="UP000073492"/>
    </source>
</evidence>
<evidence type="ECO:0000256" key="3">
    <source>
        <dbReference type="SAM" id="MobiDB-lite"/>
    </source>
</evidence>
<proteinExistence type="predicted"/>
<accession>A0A139HZU2</accession>
<dbReference type="InterPro" id="IPR001680">
    <property type="entry name" value="WD40_rpt"/>
</dbReference>
<sequence>MSFRSERQHRAPQWRGRNNVQVNSSSQEDDYALTPPNRSHAHKHQLGSSRPISPSSANLGIKRRSHNSVEGHHDPVGLRVLHEPEGPPVADLVFVHSLGGGSQRTWSDDGRTESFWPLYWLPYEMPLDATRIHTYGYSSHVSPSDPEHLLEISDLAKDLLAKLRFGTGRQGRSLEVGSAPLIFVAHSLGGLIIKKAYLLASSEHNTTYGDIAQATTAFLFLSTPHRGIDRTGAVDDILSLSVEAWKQASQLGLTREFLSRLQEINEQFRDLANLLKIYSFYERPATRDMRDPTGLILPENIATMGHPSEVPIPLDASHATITKFSSQADPNYISVRGALRALVERHAIDRSAVQERWTVDEDEDLQFDQVSKLLHPSDAPEDDLAFFSGKRVSGSCEWVFRQPVMVSFLSNDELNPQILWCSGALGSGKSVTATHVIETLIEESKPCAYYYFRSGHQVNNTLSQFLTTVAFQLSQILPEYRRKLCRLAENRFDVGKAGQKLLWKKLFLTCLLQCNETEPLYLVIDGLDELPQHKELLQRMLPELQHAGIPLRILIISRSTAEIEASIEKLSKKITIDRMSLDSNAEDLDLYVREEMDSMLGDDHFKVRTLEEILAMANGNFLWAHLVVREILHCRTEVQVESALRQVPRELAPLYERMDTQLADMFRSRPQDKDMGHLIIIWVICARRTLHLEELQGALEHDFPRILNMRQTVQSLCGEFIVVDRKSNLSIMHASAREFLTTNPHLNYYVSAPSAHQSLFSSCLQALSVGRRGRQPLGDTSQSFLDYAASSWPYHLSQSCNYSDQSSFTILSRFFAARTVLDWIFMLAHSHSLRAMVEASKALSKLLKALDVADQNRSPLLHKLDDKESLRLWSQDLIRVVGEFGSQITRQPQSVYSLLPVFCPKESILHRQFHIKPSAGQRREGRGLRVRGKMSPTWGDCFAKFAIAGGHTPHAILSLDRYFAILTSGDGTVHLHYSTTCDVARRLRHAELVSTWSVDLSLSCIATYGYTRTMVWDIESGRMLFSVENPSRAKALAIAFQRDNRGSDTLITCSDDGLLRTCSFETPQAGWKIRGSNLGEDTAHLDRVNSPHNATFSPDGHFLAISYRAANPSVWLTGSANPRRIGQCDFRARRSLNQMQRHTNYAYVTTFAWNPLTNHVLGLYLDGAVFKWHPQESDDFILSTEFACTAIRCSADGKLFATASLDGTLRVWDFEHFTPIYHLRYPVSIRDLDLGVNEARIYDLRDQYCNIWEPGSLLKALESDDATSDAQSNRGSEHPSLASEAVQEDFEPVTAMSARQDVPIYAVGDDAGQILISNLEGDILLDIQDGSMSAMGVDKLVWCDDRHRLAGIDIGRQITIWQLPRVVEMDHLTGTASILRSFSEHDAVLQALFDPTGDKLLIATPTGIKIHSVLDSTQVVVVPVVVPSHWLPHPHDKAYAIGLGARGVTLLPWHIPLNITCLEYDATSNEAEIAQQVKRLQLHPRRPSQAYPMSPSEVSHTVDRAFLSPDGRIALIEVYDITKQISRRHDTLLMRTAQINNANKSSTVSVRSIAPAVAEVLYKSLGFVDCNNLVLIKGARSMSEHRRSIQRRDQGLSTFVFVDKDFWVCSVDIGYMKDQQSEIVKHFFLPRDWQNSEWLDMATVMTSGDFLCPRNGTVAVVSDWLGEEFDGRL</sequence>
<evidence type="ECO:0000313" key="6">
    <source>
        <dbReference type="EMBL" id="KXT07947.1"/>
    </source>
</evidence>
<dbReference type="PANTHER" id="PTHR10039:SF16">
    <property type="entry name" value="GPI INOSITOL-DEACYLASE"/>
    <property type="match status" value="1"/>
</dbReference>
<evidence type="ECO:0000256" key="2">
    <source>
        <dbReference type="PROSITE-ProRule" id="PRU00221"/>
    </source>
</evidence>
<feature type="compositionally biased region" description="Polar residues" evidence="3">
    <location>
        <begin position="16"/>
        <end position="26"/>
    </location>
</feature>
<dbReference type="SUPFAM" id="SSF52540">
    <property type="entry name" value="P-loop containing nucleoside triphosphate hydrolases"/>
    <property type="match status" value="1"/>
</dbReference>
<dbReference type="InterPro" id="IPR029058">
    <property type="entry name" value="AB_hydrolase_fold"/>
</dbReference>
<dbReference type="SMART" id="SM00320">
    <property type="entry name" value="WD40"/>
    <property type="match status" value="4"/>
</dbReference>